<gene>
    <name evidence="2" type="ORF">FD24_GL003138</name>
</gene>
<keyword evidence="1" id="KW-0812">Transmembrane</keyword>
<feature type="transmembrane region" description="Helical" evidence="1">
    <location>
        <begin position="145"/>
        <end position="167"/>
    </location>
</feature>
<protein>
    <recommendedName>
        <fullName evidence="4">DUF1097 domain-containing protein</fullName>
    </recommendedName>
</protein>
<proteinExistence type="predicted"/>
<dbReference type="Proteomes" id="UP000051020">
    <property type="component" value="Unassembled WGS sequence"/>
</dbReference>
<comment type="caution">
    <text evidence="2">The sequence shown here is derived from an EMBL/GenBank/DDBJ whole genome shotgun (WGS) entry which is preliminary data.</text>
</comment>
<accession>A0A837R9L0</accession>
<keyword evidence="1" id="KW-0472">Membrane</keyword>
<reference evidence="2 3" key="1">
    <citation type="journal article" date="2015" name="Genome Announc.">
        <title>Expanding the biotechnology potential of lactobacilli through comparative genomics of 213 strains and associated genera.</title>
        <authorList>
            <person name="Sun Z."/>
            <person name="Harris H.M."/>
            <person name="McCann A."/>
            <person name="Guo C."/>
            <person name="Argimon S."/>
            <person name="Zhang W."/>
            <person name="Yang X."/>
            <person name="Jeffery I.B."/>
            <person name="Cooney J.C."/>
            <person name="Kagawa T.F."/>
            <person name="Liu W."/>
            <person name="Song Y."/>
            <person name="Salvetti E."/>
            <person name="Wrobel A."/>
            <person name="Rasinkangas P."/>
            <person name="Parkhill J."/>
            <person name="Rea M.C."/>
            <person name="O'Sullivan O."/>
            <person name="Ritari J."/>
            <person name="Douillard F.P."/>
            <person name="Paul Ross R."/>
            <person name="Yang R."/>
            <person name="Briner A.E."/>
            <person name="Felis G.E."/>
            <person name="de Vos W.M."/>
            <person name="Barrangou R."/>
            <person name="Klaenhammer T.R."/>
            <person name="Caufield P.W."/>
            <person name="Cui Y."/>
            <person name="Zhang H."/>
            <person name="O'Toole P.W."/>
        </authorList>
    </citation>
    <scope>NUCLEOTIDE SEQUENCE [LARGE SCALE GENOMIC DNA]</scope>
    <source>
        <strain evidence="2 3">DSM 20314</strain>
    </source>
</reference>
<dbReference type="Pfam" id="PF06496">
    <property type="entry name" value="DUF1097"/>
    <property type="match status" value="1"/>
</dbReference>
<evidence type="ECO:0008006" key="4">
    <source>
        <dbReference type="Google" id="ProtNLM"/>
    </source>
</evidence>
<evidence type="ECO:0000313" key="2">
    <source>
        <dbReference type="EMBL" id="KRK25293.1"/>
    </source>
</evidence>
<dbReference type="EMBL" id="AZCU01000008">
    <property type="protein sequence ID" value="KRK25293.1"/>
    <property type="molecule type" value="Genomic_DNA"/>
</dbReference>
<name>A0A837R9L0_LACPE</name>
<dbReference type="RefSeq" id="WP_056952610.1">
    <property type="nucleotide sequence ID" value="NZ_AZCU01000008.1"/>
</dbReference>
<organism evidence="2 3">
    <name type="scientific">Lactiplantibacillus pentosus DSM 20314</name>
    <dbReference type="NCBI Taxonomy" id="1423791"/>
    <lineage>
        <taxon>Bacteria</taxon>
        <taxon>Bacillati</taxon>
        <taxon>Bacillota</taxon>
        <taxon>Bacilli</taxon>
        <taxon>Lactobacillales</taxon>
        <taxon>Lactobacillaceae</taxon>
        <taxon>Lactiplantibacillus</taxon>
    </lineage>
</organism>
<dbReference type="AlphaFoldDB" id="A0A837R9L0"/>
<evidence type="ECO:0000313" key="3">
    <source>
        <dbReference type="Proteomes" id="UP000051020"/>
    </source>
</evidence>
<dbReference type="InterPro" id="IPR009476">
    <property type="entry name" value="DUF1097"/>
</dbReference>
<feature type="transmembrane region" description="Helical" evidence="1">
    <location>
        <begin position="59"/>
        <end position="79"/>
    </location>
</feature>
<evidence type="ECO:0000256" key="1">
    <source>
        <dbReference type="SAM" id="Phobius"/>
    </source>
</evidence>
<dbReference type="GeneID" id="49395173"/>
<keyword evidence="1" id="KW-1133">Transmembrane helix</keyword>
<sequence length="173" mass="18445">MTIKTSSQHVIQTVTTAIFIAVIPPLWAVLSPKFGVETGAVALISAGLFTAKGNDPKKALPIILGLLIGIPWGMVALKLMALPGSPSMNQFLSLCILGAVSVLVCGLTVVGRFVDATAWLSGWAITILVLGHETMTSWHWLPLQLALSMLVGVYLIGVGGVVFNNWFRKHDNN</sequence>
<feature type="transmembrane region" description="Helical" evidence="1">
    <location>
        <begin position="116"/>
        <end position="133"/>
    </location>
</feature>
<feature type="transmembrane region" description="Helical" evidence="1">
    <location>
        <begin position="12"/>
        <end position="30"/>
    </location>
</feature>
<feature type="transmembrane region" description="Helical" evidence="1">
    <location>
        <begin position="91"/>
        <end position="110"/>
    </location>
</feature>